<name>A0A813WWS7_9BILA</name>
<accession>A0A813WWS7</accession>
<dbReference type="EMBL" id="CAJNOC010001401">
    <property type="protein sequence ID" value="CAF0861710.1"/>
    <property type="molecule type" value="Genomic_DNA"/>
</dbReference>
<keyword evidence="4" id="KW-1185">Reference proteome</keyword>
<gene>
    <name evidence="3" type="ORF">OXX778_LOCUS9476</name>
</gene>
<feature type="transmembrane region" description="Helical" evidence="1">
    <location>
        <begin position="324"/>
        <end position="346"/>
    </location>
</feature>
<keyword evidence="1" id="KW-1133">Transmembrane helix</keyword>
<keyword evidence="2" id="KW-0732">Signal</keyword>
<organism evidence="3 4">
    <name type="scientific">Brachionus calyciflorus</name>
    <dbReference type="NCBI Taxonomy" id="104777"/>
    <lineage>
        <taxon>Eukaryota</taxon>
        <taxon>Metazoa</taxon>
        <taxon>Spiralia</taxon>
        <taxon>Gnathifera</taxon>
        <taxon>Rotifera</taxon>
        <taxon>Eurotatoria</taxon>
        <taxon>Monogononta</taxon>
        <taxon>Pseudotrocha</taxon>
        <taxon>Ploima</taxon>
        <taxon>Brachionidae</taxon>
        <taxon>Brachionus</taxon>
    </lineage>
</organism>
<keyword evidence="1" id="KW-0472">Membrane</keyword>
<proteinExistence type="predicted"/>
<reference evidence="3" key="1">
    <citation type="submission" date="2021-02" db="EMBL/GenBank/DDBJ databases">
        <authorList>
            <person name="Nowell W R."/>
        </authorList>
    </citation>
    <scope>NUCLEOTIDE SEQUENCE</scope>
    <source>
        <strain evidence="3">Ploen Becks lab</strain>
    </source>
</reference>
<dbReference type="Proteomes" id="UP000663879">
    <property type="component" value="Unassembled WGS sequence"/>
</dbReference>
<feature type="chain" id="PRO_5032919037" description="EGF-like domain-containing protein" evidence="2">
    <location>
        <begin position="21"/>
        <end position="387"/>
    </location>
</feature>
<evidence type="ECO:0008006" key="5">
    <source>
        <dbReference type="Google" id="ProtNLM"/>
    </source>
</evidence>
<evidence type="ECO:0000256" key="2">
    <source>
        <dbReference type="SAM" id="SignalP"/>
    </source>
</evidence>
<comment type="caution">
    <text evidence="3">The sequence shown here is derived from an EMBL/GenBank/DDBJ whole genome shotgun (WGS) entry which is preliminary data.</text>
</comment>
<dbReference type="AlphaFoldDB" id="A0A813WWS7"/>
<protein>
    <recommendedName>
        <fullName evidence="5">EGF-like domain-containing protein</fullName>
    </recommendedName>
</protein>
<keyword evidence="1" id="KW-0812">Transmembrane</keyword>
<evidence type="ECO:0000313" key="3">
    <source>
        <dbReference type="EMBL" id="CAF0861710.1"/>
    </source>
</evidence>
<sequence length="387" mass="44842">MRCHFYLALISLFLASSVYSITKNLPTQFCIDADPCVRNGTSNLCECLETDRDNLKDYDKLKLLFCSETPCNNCTNTTHDLIYGAGFECQCNNTKQYFYCKDYETTIELSIFNINDSIINDQRENSTKAINIENIKLYTESTRNTTNISKVTAYEKYENEKEDSNQLKQNLNDHTSNDNFTEITEIEDINPYTESNSPNIPSYDTSEQVEHVGNIPDIMENQGNHSNFQEKEITCVLNENVNLCDCPANLRNIMKTCDNTYLFCNKTSSYRDCKEDFYPRHGFGYQCNCNGIKNDFVCKDQDDMIKAYNLGHKNIKKASSFKTILISFFHFIIICFFISCIGYFSIKCCKSKISKCFKSDIRYSRFEMSPSDRSPTRKNLYNRNKIV</sequence>
<evidence type="ECO:0000313" key="4">
    <source>
        <dbReference type="Proteomes" id="UP000663879"/>
    </source>
</evidence>
<evidence type="ECO:0000256" key="1">
    <source>
        <dbReference type="SAM" id="Phobius"/>
    </source>
</evidence>
<feature type="signal peptide" evidence="2">
    <location>
        <begin position="1"/>
        <end position="20"/>
    </location>
</feature>